<dbReference type="VEuPathDB" id="FungiDB:F503_01765"/>
<protein>
    <recommendedName>
        <fullName evidence="5">Replication termination factor 2</fullName>
    </recommendedName>
</protein>
<dbReference type="Pfam" id="PF04641">
    <property type="entry name" value="Rtf2"/>
    <property type="match status" value="1"/>
</dbReference>
<dbReference type="InterPro" id="IPR013083">
    <property type="entry name" value="Znf_RING/FYVE/PHD"/>
</dbReference>
<feature type="compositionally biased region" description="Basic and acidic residues" evidence="2">
    <location>
        <begin position="344"/>
        <end position="359"/>
    </location>
</feature>
<name>S3CT54_OPHP1</name>
<evidence type="ECO:0000256" key="1">
    <source>
        <dbReference type="ARBA" id="ARBA00009885"/>
    </source>
</evidence>
<dbReference type="STRING" id="1262450.S3CT54"/>
<dbReference type="SUPFAM" id="SSF57850">
    <property type="entry name" value="RING/U-box"/>
    <property type="match status" value="1"/>
</dbReference>
<evidence type="ECO:0000313" key="4">
    <source>
        <dbReference type="Proteomes" id="UP000016923"/>
    </source>
</evidence>
<reference evidence="3 4" key="1">
    <citation type="journal article" date="2013" name="BMC Genomics">
        <title>The genome and transcriptome of the pine saprophyte Ophiostoma piceae, and a comparison with the bark beetle-associated pine pathogen Grosmannia clavigera.</title>
        <authorList>
            <person name="Haridas S."/>
            <person name="Wang Y."/>
            <person name="Lim L."/>
            <person name="Massoumi Alamouti S."/>
            <person name="Jackman S."/>
            <person name="Docking R."/>
            <person name="Robertson G."/>
            <person name="Birol I."/>
            <person name="Bohlmann J."/>
            <person name="Breuil C."/>
        </authorList>
    </citation>
    <scope>NUCLEOTIDE SEQUENCE [LARGE SCALE GENOMIC DNA]</scope>
    <source>
        <strain evidence="3 4">UAMH 11346</strain>
    </source>
</reference>
<sequence>MLPQRIASSAARQGARGEERRVLAVDRGVEKNRVDEEGKVRGVEAVGRNGAAKKQKQQGQVAPSLQCFALVGFGPLASLHKRLFVTTRHHHDGDQHHTRPFTSTNTAFTAPFGSIHSTSLTMGNDGGSIPTRRELVKNAARLPTVSELKATAHEALVHSWQTDPVSGEPLDLDNVVSDWRGRLYNYETVLQGLTSSKSDEDDAKKDDEALELLDEVTNGRDVSFAETGIRSIRDIVRLQGTPYKSLSTSTTASTTSSQKWQCPVTLKALGPLGKSVYVVPCGHVFSEAAIITVATDKLCPECSVSIEPSNIITILPSEKADVMKLRKRIEALKADGLTHGLKKEKKDKSDKKDRKDKDKKNKNKRKAGDGEDGTAGKEPAKKKEKASNGDSDKTGLSSRINNSMTASVTARVMAEQEALRKQRKLESKGR</sequence>
<dbReference type="PANTHER" id="PTHR12775">
    <property type="entry name" value="PROTEIN C20ORF43 HOMOLOG"/>
    <property type="match status" value="1"/>
</dbReference>
<feature type="compositionally biased region" description="Basic and acidic residues" evidence="2">
    <location>
        <begin position="417"/>
        <end position="430"/>
    </location>
</feature>
<dbReference type="Gene3D" id="3.30.40.10">
    <property type="entry name" value="Zinc/RING finger domain, C3HC4 (zinc finger)"/>
    <property type="match status" value="1"/>
</dbReference>
<evidence type="ECO:0000313" key="3">
    <source>
        <dbReference type="EMBL" id="EPE03875.1"/>
    </source>
</evidence>
<keyword evidence="4" id="KW-1185">Reference proteome</keyword>
<dbReference type="Proteomes" id="UP000016923">
    <property type="component" value="Unassembled WGS sequence"/>
</dbReference>
<dbReference type="EMBL" id="KE148164">
    <property type="protein sequence ID" value="EPE03875.1"/>
    <property type="molecule type" value="Genomic_DNA"/>
</dbReference>
<dbReference type="eggNOG" id="KOG3113">
    <property type="taxonomic scope" value="Eukaryota"/>
</dbReference>
<dbReference type="InterPro" id="IPR006735">
    <property type="entry name" value="Rtf2"/>
</dbReference>
<dbReference type="PANTHER" id="PTHR12775:SF0">
    <property type="entry name" value="REPLICATION TERMINATION FACTOR 2"/>
    <property type="match status" value="1"/>
</dbReference>
<dbReference type="InterPro" id="IPR027799">
    <property type="entry name" value="Rtf2_RING-finger"/>
</dbReference>
<comment type="similarity">
    <text evidence="1">Belongs to the rtf2 family.</text>
</comment>
<dbReference type="GO" id="GO:0006274">
    <property type="term" value="P:DNA replication termination"/>
    <property type="evidence" value="ECO:0007669"/>
    <property type="project" value="TreeGrafter"/>
</dbReference>
<feature type="compositionally biased region" description="Basic and acidic residues" evidence="2">
    <location>
        <begin position="366"/>
        <end position="393"/>
    </location>
</feature>
<proteinExistence type="inferred from homology"/>
<evidence type="ECO:0008006" key="5">
    <source>
        <dbReference type="Google" id="ProtNLM"/>
    </source>
</evidence>
<dbReference type="AlphaFoldDB" id="S3CT54"/>
<dbReference type="GO" id="GO:0005634">
    <property type="term" value="C:nucleus"/>
    <property type="evidence" value="ECO:0007669"/>
    <property type="project" value="TreeGrafter"/>
</dbReference>
<accession>S3CT54</accession>
<feature type="region of interest" description="Disordered" evidence="2">
    <location>
        <begin position="340"/>
        <end position="430"/>
    </location>
</feature>
<organism evidence="3 4">
    <name type="scientific">Ophiostoma piceae (strain UAMH 11346)</name>
    <name type="common">Sap stain fungus</name>
    <dbReference type="NCBI Taxonomy" id="1262450"/>
    <lineage>
        <taxon>Eukaryota</taxon>
        <taxon>Fungi</taxon>
        <taxon>Dikarya</taxon>
        <taxon>Ascomycota</taxon>
        <taxon>Pezizomycotina</taxon>
        <taxon>Sordariomycetes</taxon>
        <taxon>Sordariomycetidae</taxon>
        <taxon>Ophiostomatales</taxon>
        <taxon>Ophiostomataceae</taxon>
        <taxon>Ophiostoma</taxon>
    </lineage>
</organism>
<gene>
    <name evidence="3" type="ORF">F503_01765</name>
</gene>
<dbReference type="HOGENOM" id="CLU_048955_3_0_1"/>
<evidence type="ECO:0000256" key="2">
    <source>
        <dbReference type="SAM" id="MobiDB-lite"/>
    </source>
</evidence>
<feature type="compositionally biased region" description="Polar residues" evidence="2">
    <location>
        <begin position="394"/>
        <end position="408"/>
    </location>
</feature>
<dbReference type="OrthoDB" id="247013at2759"/>
<dbReference type="CDD" id="cd16653">
    <property type="entry name" value="RING-like_Rtf2"/>
    <property type="match status" value="1"/>
</dbReference>